<keyword evidence="3" id="KW-1185">Reference proteome</keyword>
<dbReference type="AlphaFoldDB" id="A0A433D1E8"/>
<dbReference type="Proteomes" id="UP000268093">
    <property type="component" value="Unassembled WGS sequence"/>
</dbReference>
<evidence type="ECO:0000256" key="1">
    <source>
        <dbReference type="SAM" id="MobiDB-lite"/>
    </source>
</evidence>
<evidence type="ECO:0000313" key="3">
    <source>
        <dbReference type="Proteomes" id="UP000268093"/>
    </source>
</evidence>
<name>A0A433D1E8_9FUNG</name>
<proteinExistence type="predicted"/>
<evidence type="ECO:0000313" key="2">
    <source>
        <dbReference type="EMBL" id="RUP44665.1"/>
    </source>
</evidence>
<accession>A0A433D1E8</accession>
<comment type="caution">
    <text evidence="2">The sequence shown here is derived from an EMBL/GenBank/DDBJ whole genome shotgun (WGS) entry which is preliminary data.</text>
</comment>
<organism evidence="2 3">
    <name type="scientific">Jimgerdemannia flammicorona</name>
    <dbReference type="NCBI Taxonomy" id="994334"/>
    <lineage>
        <taxon>Eukaryota</taxon>
        <taxon>Fungi</taxon>
        <taxon>Fungi incertae sedis</taxon>
        <taxon>Mucoromycota</taxon>
        <taxon>Mucoromycotina</taxon>
        <taxon>Endogonomycetes</taxon>
        <taxon>Endogonales</taxon>
        <taxon>Endogonaceae</taxon>
        <taxon>Jimgerdemannia</taxon>
    </lineage>
</organism>
<dbReference type="EMBL" id="RBNI01008529">
    <property type="protein sequence ID" value="RUP44665.1"/>
    <property type="molecule type" value="Genomic_DNA"/>
</dbReference>
<reference evidence="2 3" key="1">
    <citation type="journal article" date="2018" name="New Phytol.">
        <title>Phylogenomics of Endogonaceae and evolution of mycorrhizas within Mucoromycota.</title>
        <authorList>
            <person name="Chang Y."/>
            <person name="Desiro A."/>
            <person name="Na H."/>
            <person name="Sandor L."/>
            <person name="Lipzen A."/>
            <person name="Clum A."/>
            <person name="Barry K."/>
            <person name="Grigoriev I.V."/>
            <person name="Martin F.M."/>
            <person name="Stajich J.E."/>
            <person name="Smith M.E."/>
            <person name="Bonito G."/>
            <person name="Spatafora J.W."/>
        </authorList>
    </citation>
    <scope>NUCLEOTIDE SEQUENCE [LARGE SCALE GENOMIC DNA]</scope>
    <source>
        <strain evidence="2 3">GMNB39</strain>
    </source>
</reference>
<gene>
    <name evidence="2" type="ORF">BC936DRAFT_149157</name>
</gene>
<protein>
    <submittedName>
        <fullName evidence="2">Uncharacterized protein</fullName>
    </submittedName>
</protein>
<feature type="region of interest" description="Disordered" evidence="1">
    <location>
        <begin position="147"/>
        <end position="195"/>
    </location>
</feature>
<sequence length="195" mass="21135">MFHANVYANVHTNLHINKDPDAVVCRRRGRVHGLFLCGAVHHCCGLPLLSHSSIIENTNGKNPGLHQGFRHFFTRPHQFVTTPHRTSGARRGGVQICGHDTSEYGALHPQGPRLHAHVWADCGASLTHGNVRLICVQGRPYGRRELQRPGTAELVPAADRDGNGAEARGRHRAARLSGGRTVPLDARASAGAESV</sequence>